<reference evidence="1" key="2">
    <citation type="journal article" date="2024" name="Plant">
        <title>Genomic evolution and insights into agronomic trait innovations of Sesamum species.</title>
        <authorList>
            <person name="Miao H."/>
            <person name="Wang L."/>
            <person name="Qu L."/>
            <person name="Liu H."/>
            <person name="Sun Y."/>
            <person name="Le M."/>
            <person name="Wang Q."/>
            <person name="Wei S."/>
            <person name="Zheng Y."/>
            <person name="Lin W."/>
            <person name="Duan Y."/>
            <person name="Cao H."/>
            <person name="Xiong S."/>
            <person name="Wang X."/>
            <person name="Wei L."/>
            <person name="Li C."/>
            <person name="Ma Q."/>
            <person name="Ju M."/>
            <person name="Zhao R."/>
            <person name="Li G."/>
            <person name="Mu C."/>
            <person name="Tian Q."/>
            <person name="Mei H."/>
            <person name="Zhang T."/>
            <person name="Gao T."/>
            <person name="Zhang H."/>
        </authorList>
    </citation>
    <scope>NUCLEOTIDE SEQUENCE</scope>
    <source>
        <strain evidence="1">K16</strain>
    </source>
</reference>
<name>A0AAE1T9G9_9LAMI</name>
<dbReference type="PANTHER" id="PTHR33116:SF78">
    <property type="entry name" value="OS12G0587133 PROTEIN"/>
    <property type="match status" value="1"/>
</dbReference>
<dbReference type="PANTHER" id="PTHR33116">
    <property type="entry name" value="REVERSE TRANSCRIPTASE ZINC-BINDING DOMAIN-CONTAINING PROTEIN-RELATED-RELATED"/>
    <property type="match status" value="1"/>
</dbReference>
<gene>
    <name evidence="1" type="ORF">Sango_3108800</name>
</gene>
<keyword evidence="2" id="KW-1185">Reference proteome</keyword>
<evidence type="ECO:0008006" key="3">
    <source>
        <dbReference type="Google" id="ProtNLM"/>
    </source>
</evidence>
<organism evidence="1 2">
    <name type="scientific">Sesamum angolense</name>
    <dbReference type="NCBI Taxonomy" id="2727404"/>
    <lineage>
        <taxon>Eukaryota</taxon>
        <taxon>Viridiplantae</taxon>
        <taxon>Streptophyta</taxon>
        <taxon>Embryophyta</taxon>
        <taxon>Tracheophyta</taxon>
        <taxon>Spermatophyta</taxon>
        <taxon>Magnoliopsida</taxon>
        <taxon>eudicotyledons</taxon>
        <taxon>Gunneridae</taxon>
        <taxon>Pentapetalae</taxon>
        <taxon>asterids</taxon>
        <taxon>lamiids</taxon>
        <taxon>Lamiales</taxon>
        <taxon>Pedaliaceae</taxon>
        <taxon>Sesamum</taxon>
    </lineage>
</organism>
<evidence type="ECO:0000313" key="1">
    <source>
        <dbReference type="EMBL" id="KAK4383915.1"/>
    </source>
</evidence>
<dbReference type="EMBL" id="JACGWL010000440">
    <property type="protein sequence ID" value="KAK4383915.1"/>
    <property type="molecule type" value="Genomic_DNA"/>
</dbReference>
<accession>A0AAE1T9G9</accession>
<reference evidence="1" key="1">
    <citation type="submission" date="2020-06" db="EMBL/GenBank/DDBJ databases">
        <authorList>
            <person name="Li T."/>
            <person name="Hu X."/>
            <person name="Zhang T."/>
            <person name="Song X."/>
            <person name="Zhang H."/>
            <person name="Dai N."/>
            <person name="Sheng W."/>
            <person name="Hou X."/>
            <person name="Wei L."/>
        </authorList>
    </citation>
    <scope>NUCLEOTIDE SEQUENCE</scope>
    <source>
        <strain evidence="1">K16</strain>
        <tissue evidence="1">Leaf</tissue>
    </source>
</reference>
<sequence length="462" mass="51613">MADGWEEITAAVMDFFTTGHLLKQVNATIITLIPKEGRLPLRYLGLPLIASRLTMLDCQPLLQKIDARMRGWDGVGLSFAGRVQLIKSVLLALRGQGIRDILALNRALMSRHLWSVIKHEKESIWVEWIAHYRLRDASIWTLKIGTGESFSLWHDPWHNLGPLILRFPRGPQLTGTTPMATLSEVIEDNMWSWPLITDIAHLEIIQNLPPIHTGCDVITWDSNGSEFTNAAAYHLFRPPGPKVGWHSLFLGPFKIPRNSFILWLAILGRLSTMDKQWLQHLDGHCILCTDGAWRRMTTFSLLADFPDFALGYQNTHPIPLALCGLATWHHVGHVPMERVRTSLLSWKILSVLSHTTPPTHTNPNPSHAHSAMAAMDDAGDEAAADGEDGAVSACPAKNPSANVTVSIDEKIKTIFNFKEFFHLASRVIDNGDAESVAELLELKRRWLEKFGEDDSIGGHGGF</sequence>
<dbReference type="Proteomes" id="UP001289374">
    <property type="component" value="Unassembled WGS sequence"/>
</dbReference>
<proteinExistence type="predicted"/>
<evidence type="ECO:0000313" key="2">
    <source>
        <dbReference type="Proteomes" id="UP001289374"/>
    </source>
</evidence>
<protein>
    <recommendedName>
        <fullName evidence="3">Reverse transcriptase zinc-binding domain-containing protein</fullName>
    </recommendedName>
</protein>
<dbReference type="AlphaFoldDB" id="A0AAE1T9G9"/>
<comment type="caution">
    <text evidence="1">The sequence shown here is derived from an EMBL/GenBank/DDBJ whole genome shotgun (WGS) entry which is preliminary data.</text>
</comment>